<dbReference type="PANTHER" id="PTHR43673">
    <property type="entry name" value="NAD(P)H NITROREDUCTASE YDGI-RELATED"/>
    <property type="match status" value="1"/>
</dbReference>
<keyword evidence="5" id="KW-1185">Reference proteome</keyword>
<gene>
    <name evidence="4" type="ORF">QE412_002750</name>
</gene>
<evidence type="ECO:0000313" key="4">
    <source>
        <dbReference type="EMBL" id="MDQ1124177.1"/>
    </source>
</evidence>
<accession>A0ABU0TWZ3</accession>
<keyword evidence="2" id="KW-0560">Oxidoreductase</keyword>
<name>A0ABU0TWZ3_MICTR</name>
<evidence type="ECO:0000313" key="5">
    <source>
        <dbReference type="Proteomes" id="UP001226691"/>
    </source>
</evidence>
<dbReference type="Pfam" id="PF00881">
    <property type="entry name" value="Nitroreductase"/>
    <property type="match status" value="2"/>
</dbReference>
<evidence type="ECO:0000259" key="3">
    <source>
        <dbReference type="Pfam" id="PF00881"/>
    </source>
</evidence>
<dbReference type="EMBL" id="JAUTBF010000001">
    <property type="protein sequence ID" value="MDQ1124177.1"/>
    <property type="molecule type" value="Genomic_DNA"/>
</dbReference>
<dbReference type="Gene3D" id="3.40.109.10">
    <property type="entry name" value="NADH Oxidase"/>
    <property type="match status" value="1"/>
</dbReference>
<proteinExistence type="inferred from homology"/>
<dbReference type="InterPro" id="IPR000415">
    <property type="entry name" value="Nitroreductase-like"/>
</dbReference>
<sequence length="194" mass="21194">MSVVIDRTARTDAPILDVLAERWSTRVFDPETPIDEAALRSALEAARWAPSGMNYQPWRFIVARRGTETFDRVVSSLMGFNQAWAPNAGALVVVLAESETEDGEARTWALYDTGQAAAHFTVQAHAGGLATHQMGGFVADDLRAAFDIEPRFVPVTVIAVGTLGDVEAAEEGLRQRELAPRERRTVAESLLVDE</sequence>
<dbReference type="Proteomes" id="UP001226691">
    <property type="component" value="Unassembled WGS sequence"/>
</dbReference>
<dbReference type="RefSeq" id="WP_307484783.1">
    <property type="nucleotide sequence ID" value="NZ_JAUTBF010000001.1"/>
</dbReference>
<protein>
    <submittedName>
        <fullName evidence="4">Nitroreductase</fullName>
    </submittedName>
</protein>
<feature type="domain" description="Nitroreductase" evidence="3">
    <location>
        <begin position="20"/>
        <end position="66"/>
    </location>
</feature>
<reference evidence="4 5" key="1">
    <citation type="submission" date="2023-07" db="EMBL/GenBank/DDBJ databases">
        <title>Functional and genomic diversity of the sorghum phyllosphere microbiome.</title>
        <authorList>
            <person name="Shade A."/>
        </authorList>
    </citation>
    <scope>NUCLEOTIDE SEQUENCE [LARGE SCALE GENOMIC DNA]</scope>
    <source>
        <strain evidence="4 5">SORGH_AS_1207</strain>
    </source>
</reference>
<organism evidence="4 5">
    <name type="scientific">Microbacterium trichothecenolyticum</name>
    <name type="common">Aureobacterium trichothecenolyticum</name>
    <dbReference type="NCBI Taxonomy" id="69370"/>
    <lineage>
        <taxon>Bacteria</taxon>
        <taxon>Bacillati</taxon>
        <taxon>Actinomycetota</taxon>
        <taxon>Actinomycetes</taxon>
        <taxon>Micrococcales</taxon>
        <taxon>Microbacteriaceae</taxon>
        <taxon>Microbacterium</taxon>
    </lineage>
</organism>
<evidence type="ECO:0000256" key="2">
    <source>
        <dbReference type="ARBA" id="ARBA00023002"/>
    </source>
</evidence>
<dbReference type="InterPro" id="IPR029479">
    <property type="entry name" value="Nitroreductase"/>
</dbReference>
<dbReference type="SUPFAM" id="SSF55469">
    <property type="entry name" value="FMN-dependent nitroreductase-like"/>
    <property type="match status" value="1"/>
</dbReference>
<feature type="domain" description="Nitroreductase" evidence="3">
    <location>
        <begin position="78"/>
        <end position="161"/>
    </location>
</feature>
<comment type="caution">
    <text evidence="4">The sequence shown here is derived from an EMBL/GenBank/DDBJ whole genome shotgun (WGS) entry which is preliminary data.</text>
</comment>
<dbReference type="CDD" id="cd02138">
    <property type="entry name" value="TdsD-like"/>
    <property type="match status" value="1"/>
</dbReference>
<evidence type="ECO:0000256" key="1">
    <source>
        <dbReference type="ARBA" id="ARBA00007118"/>
    </source>
</evidence>
<comment type="similarity">
    <text evidence="1">Belongs to the nitroreductase family.</text>
</comment>
<dbReference type="PANTHER" id="PTHR43673:SF10">
    <property type="entry name" value="NADH DEHYDROGENASE_NAD(P)H NITROREDUCTASE XCC3605-RELATED"/>
    <property type="match status" value="1"/>
</dbReference>